<dbReference type="PANTHER" id="PTHR21277:SF5">
    <property type="entry name" value="TRANSCRIPTIONAL ADAPTER 1"/>
    <property type="match status" value="1"/>
</dbReference>
<dbReference type="EMBL" id="LNZH02000209">
    <property type="protein sequence ID" value="OCB85472.1"/>
    <property type="molecule type" value="Genomic_DNA"/>
</dbReference>
<dbReference type="InterPro" id="IPR024738">
    <property type="entry name" value="Hfi1/Tada1"/>
</dbReference>
<dbReference type="GO" id="GO:0000124">
    <property type="term" value="C:SAGA complex"/>
    <property type="evidence" value="ECO:0007669"/>
    <property type="project" value="TreeGrafter"/>
</dbReference>
<evidence type="ECO:0000256" key="1">
    <source>
        <dbReference type="ARBA" id="ARBA00004123"/>
    </source>
</evidence>
<reference evidence="6" key="1">
    <citation type="submission" date="2016-06" db="EMBL/GenBank/DDBJ databases">
        <title>Draft Genome sequence of the fungus Inonotus baumii.</title>
        <authorList>
            <person name="Zhu H."/>
            <person name="Lin W."/>
        </authorList>
    </citation>
    <scope>NUCLEOTIDE SEQUENCE</scope>
    <source>
        <strain evidence="6">821</strain>
    </source>
</reference>
<accession>A0A9Q5N041</accession>
<dbReference type="Pfam" id="PF12767">
    <property type="entry name" value="SAGA-Tad1"/>
    <property type="match status" value="1"/>
</dbReference>
<organism evidence="6 7">
    <name type="scientific">Sanghuangporus baumii</name>
    <name type="common">Phellinus baumii</name>
    <dbReference type="NCBI Taxonomy" id="108892"/>
    <lineage>
        <taxon>Eukaryota</taxon>
        <taxon>Fungi</taxon>
        <taxon>Dikarya</taxon>
        <taxon>Basidiomycota</taxon>
        <taxon>Agaricomycotina</taxon>
        <taxon>Agaricomycetes</taxon>
        <taxon>Hymenochaetales</taxon>
        <taxon>Hymenochaetaceae</taxon>
        <taxon>Sanghuangporus</taxon>
    </lineage>
</organism>
<keyword evidence="7" id="KW-1185">Reference proteome</keyword>
<evidence type="ECO:0000256" key="2">
    <source>
        <dbReference type="ARBA" id="ARBA00023015"/>
    </source>
</evidence>
<dbReference type="AlphaFoldDB" id="A0A9Q5N041"/>
<comment type="caution">
    <text evidence="6">The sequence shown here is derived from an EMBL/GenBank/DDBJ whole genome shotgun (WGS) entry which is preliminary data.</text>
</comment>
<feature type="region of interest" description="Disordered" evidence="5">
    <location>
        <begin position="67"/>
        <end position="107"/>
    </location>
</feature>
<evidence type="ECO:0000256" key="4">
    <source>
        <dbReference type="ARBA" id="ARBA00023242"/>
    </source>
</evidence>
<dbReference type="GO" id="GO:0005634">
    <property type="term" value="C:nucleus"/>
    <property type="evidence" value="ECO:0007669"/>
    <property type="project" value="UniProtKB-SubCell"/>
</dbReference>
<protein>
    <recommendedName>
        <fullName evidence="8">Transcriptional regulator of RNA polII, SAGA, subunit-domain-containing protein</fullName>
    </recommendedName>
</protein>
<comment type="subcellular location">
    <subcellularLocation>
        <location evidence="1">Nucleus</location>
    </subcellularLocation>
</comment>
<evidence type="ECO:0000313" key="6">
    <source>
        <dbReference type="EMBL" id="OCB85472.1"/>
    </source>
</evidence>
<evidence type="ECO:0000313" key="7">
    <source>
        <dbReference type="Proteomes" id="UP000757232"/>
    </source>
</evidence>
<gene>
    <name evidence="6" type="ORF">A7U60_g7481</name>
</gene>
<keyword evidence="2" id="KW-0805">Transcription regulation</keyword>
<keyword evidence="4" id="KW-0539">Nucleus</keyword>
<keyword evidence="3" id="KW-0804">Transcription</keyword>
<proteinExistence type="predicted"/>
<evidence type="ECO:0008006" key="8">
    <source>
        <dbReference type="Google" id="ProtNLM"/>
    </source>
</evidence>
<dbReference type="Proteomes" id="UP000757232">
    <property type="component" value="Unassembled WGS sequence"/>
</dbReference>
<dbReference type="PANTHER" id="PTHR21277">
    <property type="entry name" value="TRANSCRIPTIONAL ADAPTER 1"/>
    <property type="match status" value="1"/>
</dbReference>
<dbReference type="GO" id="GO:0006357">
    <property type="term" value="P:regulation of transcription by RNA polymerase II"/>
    <property type="evidence" value="ECO:0007669"/>
    <property type="project" value="TreeGrafter"/>
</dbReference>
<name>A0A9Q5N041_SANBA</name>
<sequence length="336" mass="36942">MTSPPPAIRDELTAALGDKSSHYWETLSAYLGGKISRVEYEEIIREAVNTPHLVQLHNSLIVSVLGSSLHHAPPTPPPDAPGKPLRKRRRTTTNADAEGDSAAAHSTRLKMWTVGMGKRERERVKALEAMARTGERRQKHTQDEIAQERGIQPLFDSKGRSYEDMDASLKAEKISEQPGTYTPVHLTSVTRAPTLQHVSERVALICAQHDLKMPTTTVAKLMLTACEAKLKQMIAQALALTSTSRAITSIQLAKMPSQASTRVLTTSAFESLLTVRPAVLPYQSAAATRLIAEGSGDSRHYGQVPLKERHTEDPRWQILAVLAERSTVREALLSGR</sequence>
<dbReference type="OrthoDB" id="10264870at2759"/>
<evidence type="ECO:0000256" key="5">
    <source>
        <dbReference type="SAM" id="MobiDB-lite"/>
    </source>
</evidence>
<dbReference type="GO" id="GO:0003713">
    <property type="term" value="F:transcription coactivator activity"/>
    <property type="evidence" value="ECO:0007669"/>
    <property type="project" value="TreeGrafter"/>
</dbReference>
<evidence type="ECO:0000256" key="3">
    <source>
        <dbReference type="ARBA" id="ARBA00023163"/>
    </source>
</evidence>